<evidence type="ECO:0000256" key="3">
    <source>
        <dbReference type="ARBA" id="ARBA00011375"/>
    </source>
</evidence>
<keyword evidence="9" id="KW-0206">Cytoskeleton</keyword>
<dbReference type="InterPro" id="IPR024395">
    <property type="entry name" value="CLASP_N_dom"/>
</dbReference>
<feature type="domain" description="TOG" evidence="13">
    <location>
        <begin position="286"/>
        <end position="527"/>
    </location>
</feature>
<dbReference type="GO" id="GO:0090307">
    <property type="term" value="P:mitotic spindle assembly"/>
    <property type="evidence" value="ECO:0007669"/>
    <property type="project" value="TreeGrafter"/>
</dbReference>
<dbReference type="InterPro" id="IPR016024">
    <property type="entry name" value="ARM-type_fold"/>
</dbReference>
<feature type="compositionally biased region" description="Low complexity" evidence="12">
    <location>
        <begin position="699"/>
        <end position="715"/>
    </location>
</feature>
<feature type="compositionally biased region" description="Basic and acidic residues" evidence="12">
    <location>
        <begin position="745"/>
        <end position="754"/>
    </location>
</feature>
<comment type="caution">
    <text evidence="14">The sequence shown here is derived from an EMBL/GenBank/DDBJ whole genome shotgun (WGS) entry which is preliminary data.</text>
</comment>
<dbReference type="InterPro" id="IPR011989">
    <property type="entry name" value="ARM-like"/>
</dbReference>
<evidence type="ECO:0000259" key="13">
    <source>
        <dbReference type="SMART" id="SM01349"/>
    </source>
</evidence>
<dbReference type="EMBL" id="JAAQHG020000019">
    <property type="protein sequence ID" value="KAL1585541.1"/>
    <property type="molecule type" value="Genomic_DNA"/>
</dbReference>
<dbReference type="Gene3D" id="1.25.10.10">
    <property type="entry name" value="Leucine-rich Repeat Variant"/>
    <property type="match status" value="3"/>
</dbReference>
<evidence type="ECO:0000313" key="14">
    <source>
        <dbReference type="EMBL" id="KAL1585541.1"/>
    </source>
</evidence>
<organism evidence="14 15">
    <name type="scientific">Cladosporium halotolerans</name>
    <dbReference type="NCBI Taxonomy" id="1052096"/>
    <lineage>
        <taxon>Eukaryota</taxon>
        <taxon>Fungi</taxon>
        <taxon>Dikarya</taxon>
        <taxon>Ascomycota</taxon>
        <taxon>Pezizomycotina</taxon>
        <taxon>Dothideomycetes</taxon>
        <taxon>Dothideomycetidae</taxon>
        <taxon>Cladosporiales</taxon>
        <taxon>Cladosporiaceae</taxon>
        <taxon>Cladosporium</taxon>
    </lineage>
</organism>
<comment type="subunit">
    <text evidence="3">Interacts with microtubules.</text>
</comment>
<dbReference type="Proteomes" id="UP000803884">
    <property type="component" value="Unassembled WGS sequence"/>
</dbReference>
<evidence type="ECO:0000256" key="11">
    <source>
        <dbReference type="PROSITE-ProRule" id="PRU00103"/>
    </source>
</evidence>
<dbReference type="InterPro" id="IPR034085">
    <property type="entry name" value="TOG"/>
</dbReference>
<feature type="region of interest" description="Disordered" evidence="12">
    <location>
        <begin position="512"/>
        <end position="856"/>
    </location>
</feature>
<dbReference type="GO" id="GO:0008017">
    <property type="term" value="F:microtubule binding"/>
    <property type="evidence" value="ECO:0007669"/>
    <property type="project" value="TreeGrafter"/>
</dbReference>
<dbReference type="PANTHER" id="PTHR21567">
    <property type="entry name" value="CLASP"/>
    <property type="match status" value="1"/>
</dbReference>
<feature type="repeat" description="HEAT" evidence="11">
    <location>
        <begin position="94"/>
        <end position="130"/>
    </location>
</feature>
<comment type="subcellular location">
    <subcellularLocation>
        <location evidence="1">Cytoplasm</location>
        <location evidence="1">Cytoskeleton</location>
        <location evidence="1">Spindle</location>
    </subcellularLocation>
</comment>
<feature type="compositionally biased region" description="Low complexity" evidence="12">
    <location>
        <begin position="601"/>
        <end position="624"/>
    </location>
</feature>
<dbReference type="GO" id="GO:0005881">
    <property type="term" value="C:cytoplasmic microtubule"/>
    <property type="evidence" value="ECO:0007669"/>
    <property type="project" value="TreeGrafter"/>
</dbReference>
<protein>
    <recommendedName>
        <fullName evidence="13">TOG domain-containing protein</fullName>
    </recommendedName>
</protein>
<evidence type="ECO:0000256" key="4">
    <source>
        <dbReference type="ARBA" id="ARBA00022490"/>
    </source>
</evidence>
<feature type="compositionally biased region" description="Polar residues" evidence="12">
    <location>
        <begin position="653"/>
        <end position="662"/>
    </location>
</feature>
<dbReference type="SUPFAM" id="SSF48371">
    <property type="entry name" value="ARM repeat"/>
    <property type="match status" value="1"/>
</dbReference>
<reference evidence="14 15" key="1">
    <citation type="journal article" date="2020" name="Microbiol. Resour. Announc.">
        <title>Draft Genome Sequence of a Cladosporium Species Isolated from the Mesophotic Ascidian Didemnum maculosum.</title>
        <authorList>
            <person name="Gioti A."/>
            <person name="Siaperas R."/>
            <person name="Nikolaivits E."/>
            <person name="Le Goff G."/>
            <person name="Ouazzani J."/>
            <person name="Kotoulas G."/>
            <person name="Topakas E."/>
        </authorList>
    </citation>
    <scope>NUCLEOTIDE SEQUENCE [LARGE SCALE GENOMIC DNA]</scope>
    <source>
        <strain evidence="14 15">TM138-S3</strain>
    </source>
</reference>
<evidence type="ECO:0000313" key="15">
    <source>
        <dbReference type="Proteomes" id="UP000803884"/>
    </source>
</evidence>
<dbReference type="GO" id="GO:0031110">
    <property type="term" value="P:regulation of microtubule polymerization or depolymerization"/>
    <property type="evidence" value="ECO:0007669"/>
    <property type="project" value="UniProtKB-ARBA"/>
</dbReference>
<dbReference type="GO" id="GO:1990023">
    <property type="term" value="C:mitotic spindle midzone"/>
    <property type="evidence" value="ECO:0007669"/>
    <property type="project" value="TreeGrafter"/>
</dbReference>
<dbReference type="GO" id="GO:0005876">
    <property type="term" value="C:spindle microtubule"/>
    <property type="evidence" value="ECO:0007669"/>
    <property type="project" value="TreeGrafter"/>
</dbReference>
<keyword evidence="15" id="KW-1185">Reference proteome</keyword>
<evidence type="ECO:0000256" key="12">
    <source>
        <dbReference type="SAM" id="MobiDB-lite"/>
    </source>
</evidence>
<keyword evidence="7" id="KW-0677">Repeat</keyword>
<feature type="compositionally biased region" description="Polar residues" evidence="12">
    <location>
        <begin position="888"/>
        <end position="905"/>
    </location>
</feature>
<keyword evidence="6" id="KW-0493">Microtubule</keyword>
<evidence type="ECO:0000256" key="8">
    <source>
        <dbReference type="ARBA" id="ARBA00022776"/>
    </source>
</evidence>
<evidence type="ECO:0000256" key="9">
    <source>
        <dbReference type="ARBA" id="ARBA00023212"/>
    </source>
</evidence>
<dbReference type="GO" id="GO:0051301">
    <property type="term" value="P:cell division"/>
    <property type="evidence" value="ECO:0007669"/>
    <property type="project" value="UniProtKB-KW"/>
</dbReference>
<evidence type="ECO:0000256" key="5">
    <source>
        <dbReference type="ARBA" id="ARBA00022618"/>
    </source>
</evidence>
<keyword evidence="8" id="KW-0498">Mitosis</keyword>
<evidence type="ECO:0000256" key="2">
    <source>
        <dbReference type="ARBA" id="ARBA00009549"/>
    </source>
</evidence>
<dbReference type="Pfam" id="PF12348">
    <property type="entry name" value="CLASP_N"/>
    <property type="match status" value="2"/>
</dbReference>
<feature type="compositionally biased region" description="Basic and acidic residues" evidence="12">
    <location>
        <begin position="808"/>
        <end position="836"/>
    </location>
</feature>
<feature type="compositionally biased region" description="Low complexity" evidence="12">
    <location>
        <begin position="675"/>
        <end position="688"/>
    </location>
</feature>
<keyword evidence="4" id="KW-0963">Cytoplasm</keyword>
<feature type="region of interest" description="Disordered" evidence="12">
    <location>
        <begin position="888"/>
        <end position="930"/>
    </location>
</feature>
<dbReference type="PANTHER" id="PTHR21567:SF9">
    <property type="entry name" value="CLIP-ASSOCIATING PROTEIN"/>
    <property type="match status" value="1"/>
</dbReference>
<dbReference type="RefSeq" id="XP_069228647.1">
    <property type="nucleotide sequence ID" value="XM_069374291.1"/>
</dbReference>
<evidence type="ECO:0000256" key="7">
    <source>
        <dbReference type="ARBA" id="ARBA00022737"/>
    </source>
</evidence>
<evidence type="ECO:0000256" key="10">
    <source>
        <dbReference type="ARBA" id="ARBA00024889"/>
    </source>
</evidence>
<dbReference type="GO" id="GO:0005815">
    <property type="term" value="C:microtubule organizing center"/>
    <property type="evidence" value="ECO:0007669"/>
    <property type="project" value="TreeGrafter"/>
</dbReference>
<name>A0AB34KN15_9PEZI</name>
<proteinExistence type="inferred from homology"/>
<feature type="compositionally biased region" description="Basic and acidic residues" evidence="12">
    <location>
        <begin position="545"/>
        <end position="555"/>
    </location>
</feature>
<dbReference type="PROSITE" id="PS50077">
    <property type="entry name" value="HEAT_REPEAT"/>
    <property type="match status" value="1"/>
</dbReference>
<feature type="compositionally biased region" description="Low complexity" evidence="12">
    <location>
        <begin position="528"/>
        <end position="544"/>
    </location>
</feature>
<dbReference type="AlphaFoldDB" id="A0AB34KN15"/>
<dbReference type="SMART" id="SM01349">
    <property type="entry name" value="TOG"/>
    <property type="match status" value="2"/>
</dbReference>
<dbReference type="InterPro" id="IPR021133">
    <property type="entry name" value="HEAT_type_2"/>
</dbReference>
<gene>
    <name evidence="14" type="ORF">WHR41_05686</name>
</gene>
<dbReference type="GeneID" id="96007129"/>
<accession>A0AB34KN15</accession>
<feature type="domain" description="TOG" evidence="13">
    <location>
        <begin position="1"/>
        <end position="221"/>
    </location>
</feature>
<comment type="similarity">
    <text evidence="2">Belongs to the CLASP family.</text>
</comment>
<evidence type="ECO:0000256" key="6">
    <source>
        <dbReference type="ARBA" id="ARBA00022701"/>
    </source>
</evidence>
<keyword evidence="5" id="KW-0132">Cell division</keyword>
<sequence length="1176" mass="128826">MDQQAASLLSNLKRPAVNSESKINALNSLKSDIKHYRVPESAQATIFECLKLAITQQTSAHLAASAFSTLGHLIKRLSIQDASGNSIQQLMPRLLPALQDRLGDLREPMRASASQAMTDIYPYLGGDVERIIREDALGGTHARQKETAMAWVVRMNKEQGMAFKSYVGPIVACLENADEHVRDAAKNALVELFSGASDRAKADLKKQLKAHSVRHGIESHILAQIGVNARPAAAPAVQEQDADMHASTRSLPTIDHATAFAASINSEAAKPPPVETVPMDPIYVHTERELTDAFRDMQPHFEGKETEHNWMPRDKSTLKVRRLLKGNAPSEYHNAFMAGIKSLMDGFIKVANSLRTTMSTNGCQLVQELMKTLGPAMDSNTEILLQSFIKMSSATKHISAENGKQTADSIFQHCTYNVRLMQHIWSAMQEKNASTRQCATEWLKTMLKRQTGYKSYFESSGGLDLAEKCIKKGLDDANPKVKEGMRAVYWTFAKVWTDKANAIMDKLDPKSRSMLEKDPNNPNAALHGGSTSSTSSTTRPGGRSTLKEMMAEQRRAKSAARNLPERPNSAMATLSPSKSKPELRAQSRGPSKLRPDSRVMSTASNASAESSTTSKGSSLMSGPVRRPRRPEMPRPQTADPYASKRLLRPETPANGTPSNSPPKDTGVSKGSVPGSSASRNRARTAAPSGGSREGSPMIPRRSPLPGSKPLPSSRPVSKGSNAPPTDDLSGPREDDFTMVLPSGRDISRHDRRSADPASTRPALDKTTSVDSGMPHTADEDNFTMVMPSFSHSQREGSPMNYRSPLKSMFEEARERLDRPSSAHSRNKSDPFMETSRKSPISRRASPAKSVSPQDAEVQIYEDPEAHDEAEAPVNGDRQVLSELSLNENVRQSPTQSVGSNTSPAVSPSRHASESRSPAPEQDRSEALRNRRLVTSSIERIRNRALDAHGFRRVQDLAKSQLDIWDNGAKYDELMSVLLDYLRSFKSDSRLNQLASSKSAGLKVQALSVVRALLTLQRKYAAAWYANSLATVLAARQHAEPNVVSDIERTVEEVIKLAPPVACLEAVNDQLPSFDAEDPSSARATALSLNTLRALLITARSRKVEINPETDAALARTAARYVENGDAEVRKADVELACEVFARFGDDKAGFWSEFKGVDEGRLGLLTYYIARRERAS</sequence>
<keyword evidence="8" id="KW-0131">Cell cycle</keyword>
<evidence type="ECO:0000256" key="1">
    <source>
        <dbReference type="ARBA" id="ARBA00004186"/>
    </source>
</evidence>
<comment type="function">
    <text evidence="10">Microtubule binding protein that promotes the stabilization of dynamic microtubules. Required for mitotic spindle formation.</text>
</comment>
<dbReference type="GO" id="GO:1902903">
    <property type="term" value="P:regulation of supramolecular fiber organization"/>
    <property type="evidence" value="ECO:0007669"/>
    <property type="project" value="UniProtKB-ARBA"/>
</dbReference>
<dbReference type="GO" id="GO:0060172">
    <property type="term" value="P:astral microtubule depolymerization"/>
    <property type="evidence" value="ECO:0007669"/>
    <property type="project" value="TreeGrafter"/>
</dbReference>